<evidence type="ECO:0000313" key="4">
    <source>
        <dbReference type="Proteomes" id="UP000826254"/>
    </source>
</evidence>
<feature type="domain" description="Tubulin/FtsZ GTPase" evidence="2">
    <location>
        <begin position="98"/>
        <end position="345"/>
    </location>
</feature>
<reference evidence="3 4" key="1">
    <citation type="journal article" date="2021" name="Int. J. Syst. Evol. Microbiol.">
        <title>Halobaculum halophilum sp. nov. and Halobaculum salinum sp. nov., isolated from salt lake and saline soil.</title>
        <authorList>
            <person name="Cui H.L."/>
            <person name="Shi X.W."/>
            <person name="Yin X.M."/>
            <person name="Yang X.Y."/>
            <person name="Hou J."/>
            <person name="Zhu L."/>
        </authorList>
    </citation>
    <scope>NUCLEOTIDE SEQUENCE [LARGE SCALE GENOMIC DNA]</scope>
    <source>
        <strain evidence="3 4">NBRC 109044</strain>
    </source>
</reference>
<organism evidence="3 4">
    <name type="scientific">Halobaculum magnesiiphilum</name>
    <dbReference type="NCBI Taxonomy" id="1017351"/>
    <lineage>
        <taxon>Archaea</taxon>
        <taxon>Methanobacteriati</taxon>
        <taxon>Methanobacteriota</taxon>
        <taxon>Stenosarchaea group</taxon>
        <taxon>Halobacteria</taxon>
        <taxon>Halobacteriales</taxon>
        <taxon>Haloferacaceae</taxon>
        <taxon>Halobaculum</taxon>
    </lineage>
</organism>
<gene>
    <name evidence="3" type="ORF">K6T50_17970</name>
</gene>
<keyword evidence="3" id="KW-0131">Cell cycle</keyword>
<dbReference type="KEGG" id="hmp:K6T50_17970"/>
<accession>A0A8T8WHZ8</accession>
<protein>
    <submittedName>
        <fullName evidence="3">Cell division protein FtsZ</fullName>
    </submittedName>
</protein>
<dbReference type="Pfam" id="PF00091">
    <property type="entry name" value="Tubulin"/>
    <property type="match status" value="1"/>
</dbReference>
<dbReference type="SMART" id="SM00864">
    <property type="entry name" value="Tubulin"/>
    <property type="match status" value="1"/>
</dbReference>
<dbReference type="InterPro" id="IPR003008">
    <property type="entry name" value="Tubulin_FtsZ_GTPase"/>
</dbReference>
<geneLocation type="plasmid" evidence="3 4">
    <name>unnamed2</name>
</geneLocation>
<feature type="region of interest" description="Disordered" evidence="1">
    <location>
        <begin position="50"/>
        <end position="87"/>
    </location>
</feature>
<proteinExistence type="predicted"/>
<dbReference type="SUPFAM" id="SSF52490">
    <property type="entry name" value="Tubulin nucleotide-binding domain-like"/>
    <property type="match status" value="1"/>
</dbReference>
<keyword evidence="3" id="KW-0132">Cell division</keyword>
<dbReference type="EMBL" id="CP081960">
    <property type="protein sequence ID" value="QZP39470.1"/>
    <property type="molecule type" value="Genomic_DNA"/>
</dbReference>
<evidence type="ECO:0000259" key="2">
    <source>
        <dbReference type="SMART" id="SM00864"/>
    </source>
</evidence>
<evidence type="ECO:0000256" key="1">
    <source>
        <dbReference type="SAM" id="MobiDB-lite"/>
    </source>
</evidence>
<dbReference type="InterPro" id="IPR036525">
    <property type="entry name" value="Tubulin/FtsZ_GTPase_sf"/>
</dbReference>
<dbReference type="AlphaFoldDB" id="A0A8T8WHZ8"/>
<evidence type="ECO:0000313" key="3">
    <source>
        <dbReference type="EMBL" id="QZP39470.1"/>
    </source>
</evidence>
<dbReference type="Gene3D" id="3.40.50.1440">
    <property type="entry name" value="Tubulin/FtsZ, GTPase domain"/>
    <property type="match status" value="1"/>
</dbReference>
<dbReference type="Proteomes" id="UP000826254">
    <property type="component" value="Plasmid unnamed2"/>
</dbReference>
<dbReference type="GO" id="GO:0051301">
    <property type="term" value="P:cell division"/>
    <property type="evidence" value="ECO:0007669"/>
    <property type="project" value="UniProtKB-KW"/>
</dbReference>
<dbReference type="RefSeq" id="WP_222609219.1">
    <property type="nucleotide sequence ID" value="NZ_CP081960.1"/>
</dbReference>
<dbReference type="GeneID" id="67180070"/>
<dbReference type="GO" id="GO:0005525">
    <property type="term" value="F:GTP binding"/>
    <property type="evidence" value="ECO:0007669"/>
    <property type="project" value="InterPro"/>
</dbReference>
<keyword evidence="4" id="KW-1185">Reference proteome</keyword>
<keyword evidence="3" id="KW-0614">Plasmid</keyword>
<sequence>MTESCEICFTAPADWEEDSIEEHVLNAHGDAQPSVRAIYGDRFAHLFEEGAGEDGDGAAGAGGPDTPAGDDDAPPDLGGAEDLGPVSMDDDGEMYGRKWFLIGIGGAGNNIVDAVLMRRDTLARNHEDRARIWQGGLAGYGLLNTNIAELEQTYYTKELKEYSRNDLLSNSIIGFGKHGYSGMGYRWSNGAKVAAADFAEGSNPFRDRWDMTSQDIRDAQAVMLVHSVTKGTGCGATPVIAEKLREEVQESGLVIDQAILSSVVIPSEGGQQSAVGGRAKTNGVIGLSRISRSADAIIPFNNDHLRRASTDIEPRIEGIDQYNPPEFADLNKPLVAFLEAFTMSSTPQLTDRDATMSIRGSVFDVADSFRLVEDKYPHDMAPEERPAVVLAPALGRLRSDDISRSSLELLTRNTLLQNRLADFDPSTAWGGNFMIYGPEEQMSDVSEFVTDGTLQEILNGDEFLDAGSRSGVETVDVQLNQLVIPYLDDVFMWGTLWNPRMPSLESMYEHAKRLKDEGQSVQAEDIRDVWNEVQPLFDCLGRSNML</sequence>
<name>A0A8T8WHZ8_9EURY</name>